<gene>
    <name evidence="5" type="ORF">RM190_22495</name>
</gene>
<dbReference type="GO" id="GO:0016787">
    <property type="term" value="F:hydrolase activity"/>
    <property type="evidence" value="ECO:0007669"/>
    <property type="project" value="UniProtKB-KW"/>
</dbReference>
<keyword evidence="5" id="KW-0378">Hydrolase</keyword>
<dbReference type="RefSeq" id="WP_311761727.1">
    <property type="nucleotide sequence ID" value="NZ_JAVRQI010000028.1"/>
</dbReference>
<evidence type="ECO:0000313" key="6">
    <source>
        <dbReference type="Proteomes" id="UP001251085"/>
    </source>
</evidence>
<dbReference type="Gene3D" id="1.10.287.1120">
    <property type="entry name" value="Bipartite methylase S protein"/>
    <property type="match status" value="1"/>
</dbReference>
<dbReference type="GO" id="GO:0004519">
    <property type="term" value="F:endonuclease activity"/>
    <property type="evidence" value="ECO:0007669"/>
    <property type="project" value="UniProtKB-KW"/>
</dbReference>
<dbReference type="InterPro" id="IPR000055">
    <property type="entry name" value="Restrct_endonuc_typeI_TRD"/>
</dbReference>
<keyword evidence="6" id="KW-1185">Reference proteome</keyword>
<keyword evidence="2" id="KW-0680">Restriction system</keyword>
<dbReference type="SUPFAM" id="SSF116734">
    <property type="entry name" value="DNA methylase specificity domain"/>
    <property type="match status" value="2"/>
</dbReference>
<feature type="domain" description="Type I restriction modification DNA specificity" evidence="4">
    <location>
        <begin position="239"/>
        <end position="385"/>
    </location>
</feature>
<dbReference type="InterPro" id="IPR044946">
    <property type="entry name" value="Restrct_endonuc_typeI_TRD_sf"/>
</dbReference>
<keyword evidence="3" id="KW-0238">DNA-binding</keyword>
<dbReference type="EMBL" id="JAVRQI010000028">
    <property type="protein sequence ID" value="MDT1064644.1"/>
    <property type="molecule type" value="Genomic_DNA"/>
</dbReference>
<organism evidence="5 6">
    <name type="scientific">Paracoccus broussonetiae</name>
    <dbReference type="NCBI Taxonomy" id="3075834"/>
    <lineage>
        <taxon>Bacteria</taxon>
        <taxon>Pseudomonadati</taxon>
        <taxon>Pseudomonadota</taxon>
        <taxon>Alphaproteobacteria</taxon>
        <taxon>Rhodobacterales</taxon>
        <taxon>Paracoccaceae</taxon>
        <taxon>Paracoccus</taxon>
    </lineage>
</organism>
<reference evidence="6" key="1">
    <citation type="submission" date="2023-07" db="EMBL/GenBank/DDBJ databases">
        <title>Characterization of two Paracoccaceae strains isolated from Phycosphere and proposal of Xinfangfangia lacusdiani sp. nov.</title>
        <authorList>
            <person name="Deng Y."/>
            <person name="Zhang Y.Q."/>
        </authorList>
    </citation>
    <scope>NUCLEOTIDE SEQUENCE [LARGE SCALE GENOMIC DNA]</scope>
    <source>
        <strain evidence="6">CPCC 101403</strain>
    </source>
</reference>
<keyword evidence="5" id="KW-0255">Endonuclease</keyword>
<dbReference type="CDD" id="cd17290">
    <property type="entry name" value="RMtype1_S_AleSS8ORF2795P_TRD1-CR1_like"/>
    <property type="match status" value="1"/>
</dbReference>
<dbReference type="Gene3D" id="3.90.220.20">
    <property type="entry name" value="DNA methylase specificity domains"/>
    <property type="match status" value="2"/>
</dbReference>
<keyword evidence="5" id="KW-0540">Nuclease</keyword>
<accession>A0ABU3EK86</accession>
<evidence type="ECO:0000259" key="4">
    <source>
        <dbReference type="Pfam" id="PF01420"/>
    </source>
</evidence>
<name>A0ABU3EK86_9RHOB</name>
<proteinExistence type="inferred from homology"/>
<dbReference type="PANTHER" id="PTHR30408">
    <property type="entry name" value="TYPE-1 RESTRICTION ENZYME ECOKI SPECIFICITY PROTEIN"/>
    <property type="match status" value="1"/>
</dbReference>
<evidence type="ECO:0000256" key="3">
    <source>
        <dbReference type="ARBA" id="ARBA00023125"/>
    </source>
</evidence>
<dbReference type="EC" id="3.1.21.-" evidence="5"/>
<protein>
    <submittedName>
        <fullName evidence="5">Restriction endonuclease subunit S</fullName>
        <ecNumber evidence="5">3.1.21.-</ecNumber>
    </submittedName>
</protein>
<comment type="caution">
    <text evidence="5">The sequence shown here is derived from an EMBL/GenBank/DDBJ whole genome shotgun (WGS) entry which is preliminary data.</text>
</comment>
<comment type="similarity">
    <text evidence="1">Belongs to the type-I restriction system S methylase family.</text>
</comment>
<evidence type="ECO:0000313" key="5">
    <source>
        <dbReference type="EMBL" id="MDT1064644.1"/>
    </source>
</evidence>
<evidence type="ECO:0000256" key="2">
    <source>
        <dbReference type="ARBA" id="ARBA00022747"/>
    </source>
</evidence>
<dbReference type="Pfam" id="PF01420">
    <property type="entry name" value="Methylase_S"/>
    <property type="match status" value="1"/>
</dbReference>
<dbReference type="Proteomes" id="UP001251085">
    <property type="component" value="Unassembled WGS sequence"/>
</dbReference>
<evidence type="ECO:0000256" key="1">
    <source>
        <dbReference type="ARBA" id="ARBA00010923"/>
    </source>
</evidence>
<dbReference type="InterPro" id="IPR052021">
    <property type="entry name" value="Type-I_RS_S_subunit"/>
</dbReference>
<sequence>MKRYPAYKDSGAVWLGETPEHWRSKRLGSCFKERRETVSDRDFPPLSVTMNGIVPQLDTAAKTDDGDNRRLVRAGDFVINSRSDRKGSSGLSSKDGSVSLINTVITPSEGIIPIFAHWLLRSRSFQEEFYRWGRGIVADLWTTRYSDMKPIWLSIPPLPEQRAIADFLDRETAKIDALVEEQRRLIALLAEKRQAVISHAVTRGLNPAAPLKPSGIDWLGDIPEGWGALSLRHCATSIQTGGTPSDVAPAEDLVGGFLWFTPGDFGDSLEITASSRAISPEAMAAGGVRVFPAGSVLIVSIGATLGKVAVTSEPCSANQQINAVVPNAKVRSRFLGYSLAEKSAVMRYLSNASTIGIMNQEKTKEIVIAVPTLLEQDEIANFLDATCAEYASLSEVATSAITLLQERRAALISAAVTGKINVCEAVALVAASRHSLGVSAMVAGVVIARYGRQSGHGRVWLQKMLFMTQTHANIDEIEGRFLREPAGPLDRDLRDRVEADLTAANAIRVTRVQGEREAYHYEFLGDAAQLRADLSAALGVRMDGFERLTDRLGDLNTKGIEAVATLYAVWNDFLIDGQTPGDSYITREVLENWHPEKSEKFSADELDTWLAWMRRQDIVPSGTGQKTYTGRLFV</sequence>
<dbReference type="PANTHER" id="PTHR30408:SF12">
    <property type="entry name" value="TYPE I RESTRICTION ENZYME MJAVIII SPECIFICITY SUBUNIT"/>
    <property type="match status" value="1"/>
</dbReference>